<reference evidence="2" key="1">
    <citation type="journal article" date="2014" name="Int. J. Syst. Evol. Microbiol.">
        <title>Complete genome sequence of Corynebacterium casei LMG S-19264T (=DSM 44701T), isolated from a smear-ripened cheese.</title>
        <authorList>
            <consortium name="US DOE Joint Genome Institute (JGI-PGF)"/>
            <person name="Walter F."/>
            <person name="Albersmeier A."/>
            <person name="Kalinowski J."/>
            <person name="Ruckert C."/>
        </authorList>
    </citation>
    <scope>NUCLEOTIDE SEQUENCE</scope>
    <source>
        <strain evidence="2">CGMCC 1.15493</strain>
    </source>
</reference>
<keyword evidence="3" id="KW-1185">Reference proteome</keyword>
<dbReference type="Proteomes" id="UP000613160">
    <property type="component" value="Unassembled WGS sequence"/>
</dbReference>
<feature type="transmembrane region" description="Helical" evidence="1">
    <location>
        <begin position="259"/>
        <end position="277"/>
    </location>
</feature>
<feature type="transmembrane region" description="Helical" evidence="1">
    <location>
        <begin position="236"/>
        <end position="253"/>
    </location>
</feature>
<dbReference type="EMBL" id="BMJJ01000003">
    <property type="protein sequence ID" value="GGD14156.1"/>
    <property type="molecule type" value="Genomic_DNA"/>
</dbReference>
<comment type="caution">
    <text evidence="2">The sequence shown here is derived from an EMBL/GenBank/DDBJ whole genome shotgun (WGS) entry which is preliminary data.</text>
</comment>
<evidence type="ECO:0000313" key="3">
    <source>
        <dbReference type="Proteomes" id="UP000613160"/>
    </source>
</evidence>
<gene>
    <name evidence="2" type="ORF">GCM10011335_16150</name>
</gene>
<feature type="transmembrane region" description="Helical" evidence="1">
    <location>
        <begin position="137"/>
        <end position="159"/>
    </location>
</feature>
<dbReference type="AlphaFoldDB" id="A0A916XUV8"/>
<protein>
    <submittedName>
        <fullName evidence="2">Uncharacterized protein</fullName>
    </submittedName>
</protein>
<feature type="transmembrane region" description="Helical" evidence="1">
    <location>
        <begin position="284"/>
        <end position="304"/>
    </location>
</feature>
<proteinExistence type="predicted"/>
<feature type="transmembrane region" description="Helical" evidence="1">
    <location>
        <begin position="68"/>
        <end position="88"/>
    </location>
</feature>
<feature type="transmembrane region" description="Helical" evidence="1">
    <location>
        <begin position="38"/>
        <end position="56"/>
    </location>
</feature>
<evidence type="ECO:0000256" key="1">
    <source>
        <dbReference type="SAM" id="Phobius"/>
    </source>
</evidence>
<accession>A0A916XUV8</accession>
<feature type="transmembrane region" description="Helical" evidence="1">
    <location>
        <begin position="94"/>
        <end position="125"/>
    </location>
</feature>
<keyword evidence="1" id="KW-0472">Membrane</keyword>
<reference evidence="2" key="2">
    <citation type="submission" date="2020-09" db="EMBL/GenBank/DDBJ databases">
        <authorList>
            <person name="Sun Q."/>
            <person name="Zhou Y."/>
        </authorList>
    </citation>
    <scope>NUCLEOTIDE SEQUENCE</scope>
    <source>
        <strain evidence="2">CGMCC 1.15493</strain>
    </source>
</reference>
<sequence length="450" mass="49300">MAFVGFLVFGITKWSGYAVGGLVLACFVRLFLGASSSIPLGYAILLVIGLLTAPYFGQTVMWFRPDMIVGLLMAAGSLLIVVSGDWVVRRRTQLLSGVFFGLALLAKPTVFHLTFAVFGVAFLLASVPHVVRKEWRLLCEAWLVTGLLGVLVALPHYYIAATSILTYIWDVVFGAQAEIWTRPVPFWQSAKFYFVDPNYGWPVLGYWYIPTLFVGLVAVVARWLRSEPLLWSRGAAPALLLLATYLLVTIPSFKGPHGFVFAALLISTAALGSVYLTAVLPKPVAWVIPVAALLFGITTFVWPFQLRGGQPDHKFMASRTEILDQAFSAIQALDSSKVMLETTSSVYLNYNNIALKAYEEGQKPLRPASIAMATEENEIRDAISRSDAILAFTPEYTMVFDHLPSASPDVRALTIRLIEESGRFGPPTAIEDKAAGGAALIYKVRGEPPL</sequence>
<feature type="transmembrane region" description="Helical" evidence="1">
    <location>
        <begin position="7"/>
        <end position="32"/>
    </location>
</feature>
<name>A0A916XUV8_9HYPH</name>
<keyword evidence="1" id="KW-0812">Transmembrane</keyword>
<feature type="transmembrane region" description="Helical" evidence="1">
    <location>
        <begin position="205"/>
        <end position="224"/>
    </location>
</feature>
<evidence type="ECO:0000313" key="2">
    <source>
        <dbReference type="EMBL" id="GGD14156.1"/>
    </source>
</evidence>
<organism evidence="2 3">
    <name type="scientific">Aureimonas glaciei</name>
    <dbReference type="NCBI Taxonomy" id="1776957"/>
    <lineage>
        <taxon>Bacteria</taxon>
        <taxon>Pseudomonadati</taxon>
        <taxon>Pseudomonadota</taxon>
        <taxon>Alphaproteobacteria</taxon>
        <taxon>Hyphomicrobiales</taxon>
        <taxon>Aurantimonadaceae</taxon>
        <taxon>Aureimonas</taxon>
    </lineage>
</organism>
<keyword evidence="1" id="KW-1133">Transmembrane helix</keyword>